<feature type="transmembrane region" description="Helical" evidence="1">
    <location>
        <begin position="37"/>
        <end position="54"/>
    </location>
</feature>
<accession>A7GQ19</accession>
<evidence type="ECO:0000313" key="3">
    <source>
        <dbReference type="Proteomes" id="UP000002300"/>
    </source>
</evidence>
<dbReference type="STRING" id="315749.Bcer98_1944"/>
<sequence>MCPYDYTNSIYLAGLLVNYLTINLIQLVNINMIHSDILSNCFIFFSYAMWWNLIPVLNSDGYKILITIFNIEELENKRKNHILVKLIQVIGVILAIRSVMLWFV</sequence>
<feature type="transmembrane region" description="Helical" evidence="1">
    <location>
        <begin position="82"/>
        <end position="103"/>
    </location>
</feature>
<dbReference type="KEGG" id="bcy:Bcer98_1944"/>
<feature type="transmembrane region" description="Helical" evidence="1">
    <location>
        <begin position="6"/>
        <end position="25"/>
    </location>
</feature>
<keyword evidence="3" id="KW-1185">Reference proteome</keyword>
<reference evidence="2 3" key="1">
    <citation type="journal article" date="2008" name="Chem. Biol. Interact.">
        <title>Extending the Bacillus cereus group genomics to putative food-borne pathogens of different toxicity.</title>
        <authorList>
            <person name="Lapidus A."/>
            <person name="Goltsman E."/>
            <person name="Auger S."/>
            <person name="Galleron N."/>
            <person name="Segurens B."/>
            <person name="Dossat C."/>
            <person name="Land M.L."/>
            <person name="Broussolle V."/>
            <person name="Brillard J."/>
            <person name="Guinebretiere M.H."/>
            <person name="Sanchis V."/>
            <person name="Nguen-The C."/>
            <person name="Lereclus D."/>
            <person name="Richardson P."/>
            <person name="Wincker P."/>
            <person name="Weissenbach J."/>
            <person name="Ehrlich S.D."/>
            <person name="Sorokin A."/>
        </authorList>
    </citation>
    <scope>NUCLEOTIDE SEQUENCE [LARGE SCALE GENOMIC DNA]</scope>
    <source>
        <strain evidence="3">DSM 22905 / CIP 110041 / 391-98 / NVH 391-98</strain>
    </source>
</reference>
<proteinExistence type="predicted"/>
<dbReference type="EMBL" id="CP000764">
    <property type="protein sequence ID" value="ABS22227.1"/>
    <property type="molecule type" value="Genomic_DNA"/>
</dbReference>
<organism evidence="2 3">
    <name type="scientific">Bacillus cytotoxicus (strain DSM 22905 / CIP 110041 / 391-98 / NVH 391-98)</name>
    <dbReference type="NCBI Taxonomy" id="315749"/>
    <lineage>
        <taxon>Bacteria</taxon>
        <taxon>Bacillati</taxon>
        <taxon>Bacillota</taxon>
        <taxon>Bacilli</taxon>
        <taxon>Bacillales</taxon>
        <taxon>Bacillaceae</taxon>
        <taxon>Bacillus</taxon>
        <taxon>Bacillus cereus group</taxon>
    </lineage>
</organism>
<keyword evidence="1" id="KW-0472">Membrane</keyword>
<dbReference type="GO" id="GO:0008237">
    <property type="term" value="F:metallopeptidase activity"/>
    <property type="evidence" value="ECO:0007669"/>
    <property type="project" value="UniProtKB-KW"/>
</dbReference>
<keyword evidence="2" id="KW-0378">Hydrolase</keyword>
<evidence type="ECO:0000313" key="2">
    <source>
        <dbReference type="EMBL" id="ABS22227.1"/>
    </source>
</evidence>
<keyword evidence="2" id="KW-0482">Metalloprotease</keyword>
<gene>
    <name evidence="2" type="ordered locus">Bcer98_1944</name>
</gene>
<dbReference type="AlphaFoldDB" id="A7GQ19"/>
<keyword evidence="2" id="KW-0645">Protease</keyword>
<dbReference type="HOGENOM" id="CLU_2244491_0_0_9"/>
<dbReference type="Proteomes" id="UP000002300">
    <property type="component" value="Chromosome"/>
</dbReference>
<dbReference type="eggNOG" id="COG1994">
    <property type="taxonomic scope" value="Bacteria"/>
</dbReference>
<evidence type="ECO:0000256" key="1">
    <source>
        <dbReference type="SAM" id="Phobius"/>
    </source>
</evidence>
<name>A7GQ19_BACCN</name>
<keyword evidence="1" id="KW-1133">Transmembrane helix</keyword>
<protein>
    <submittedName>
        <fullName evidence="2">Membrane-embedded metalloprotease</fullName>
    </submittedName>
</protein>
<dbReference type="GO" id="GO:0006508">
    <property type="term" value="P:proteolysis"/>
    <property type="evidence" value="ECO:0007669"/>
    <property type="project" value="UniProtKB-KW"/>
</dbReference>
<keyword evidence="1" id="KW-0812">Transmembrane</keyword>